<dbReference type="EC" id="2.1.1.-" evidence="6"/>
<protein>
    <recommendedName>
        <fullName evidence="6">Ribosomal protein L11 methyltransferase</fullName>
        <shortName evidence="6">L11 Mtase</shortName>
        <ecNumber evidence="6">2.1.1.-</ecNumber>
    </recommendedName>
</protein>
<keyword evidence="5 6" id="KW-0949">S-adenosyl-L-methionine</keyword>
<dbReference type="Gene3D" id="3.40.50.150">
    <property type="entry name" value="Vaccinia Virus protein VP39"/>
    <property type="match status" value="1"/>
</dbReference>
<sequence length="271" mass="29713">MNYLHFRFRPLNAEQREILIAQLSETGFEGFEESLDGLSAFIPEAQFEEDLLPGLLPDPNVQVSREVVAPKNWNEEWEKNFEPVLVHDFCAVRASFHAPIPGVAHEVIITPKMSFGTGHHATTFLMIEWMQELDLPGKTVLDFGTGTGVLAILAGQCGAEGVLAIDNDDWSIDNATENILVNNSRAVSIRKADHLDLAQKFDIILANINKNVLLGSMAALQEHLADDGILVMSGLLAGDKQDITQAALQQGLQLTGAKDKNGWIALKLAHQ</sequence>
<keyword evidence="7" id="KW-0687">Ribonucleoprotein</keyword>
<dbReference type="PANTHER" id="PTHR43648:SF1">
    <property type="entry name" value="ELECTRON TRANSFER FLAVOPROTEIN BETA SUBUNIT LYSINE METHYLTRANSFERASE"/>
    <property type="match status" value="1"/>
</dbReference>
<dbReference type="EMBL" id="CP119311">
    <property type="protein sequence ID" value="WEK34373.1"/>
    <property type="molecule type" value="Genomic_DNA"/>
</dbReference>
<reference evidence="7" key="1">
    <citation type="submission" date="2023-03" db="EMBL/GenBank/DDBJ databases">
        <title>Andean soil-derived lignocellulolytic bacterial consortium as a source of novel taxa and putative plastic-active enzymes.</title>
        <authorList>
            <person name="Diaz-Garcia L."/>
            <person name="Chuvochina M."/>
            <person name="Feuerriegel G."/>
            <person name="Bunk B."/>
            <person name="Sproer C."/>
            <person name="Streit W.R."/>
            <person name="Rodriguez L.M."/>
            <person name="Overmann J."/>
            <person name="Jimenez D.J."/>
        </authorList>
    </citation>
    <scope>NUCLEOTIDE SEQUENCE</scope>
    <source>
        <strain evidence="7">MAG 7</strain>
    </source>
</reference>
<dbReference type="SUPFAM" id="SSF53335">
    <property type="entry name" value="S-adenosyl-L-methionine-dependent methyltransferases"/>
    <property type="match status" value="1"/>
</dbReference>
<proteinExistence type="inferred from homology"/>
<dbReference type="GO" id="GO:0032259">
    <property type="term" value="P:methylation"/>
    <property type="evidence" value="ECO:0007669"/>
    <property type="project" value="UniProtKB-KW"/>
</dbReference>
<evidence type="ECO:0000313" key="7">
    <source>
        <dbReference type="EMBL" id="WEK34373.1"/>
    </source>
</evidence>
<feature type="binding site" evidence="6">
    <location>
        <position position="166"/>
    </location>
    <ligand>
        <name>S-adenosyl-L-methionine</name>
        <dbReference type="ChEBI" id="CHEBI:59789"/>
    </ligand>
</feature>
<gene>
    <name evidence="6 7" type="primary">prmA</name>
    <name evidence="7" type="ORF">P0Y53_17950</name>
</gene>
<evidence type="ECO:0000313" key="8">
    <source>
        <dbReference type="Proteomes" id="UP001220610"/>
    </source>
</evidence>
<comment type="similarity">
    <text evidence="1 6">Belongs to the methyltransferase superfamily. PrmA family.</text>
</comment>
<dbReference type="InterPro" id="IPR050078">
    <property type="entry name" value="Ribosomal_L11_MeTrfase_PrmA"/>
</dbReference>
<dbReference type="GO" id="GO:0008276">
    <property type="term" value="F:protein methyltransferase activity"/>
    <property type="evidence" value="ECO:0007669"/>
    <property type="project" value="UniProtKB-UniRule"/>
</dbReference>
<comment type="catalytic activity">
    <reaction evidence="6">
        <text>L-lysyl-[protein] + 3 S-adenosyl-L-methionine = N(6),N(6),N(6)-trimethyl-L-lysyl-[protein] + 3 S-adenosyl-L-homocysteine + 3 H(+)</text>
        <dbReference type="Rhea" id="RHEA:54192"/>
        <dbReference type="Rhea" id="RHEA-COMP:9752"/>
        <dbReference type="Rhea" id="RHEA-COMP:13826"/>
        <dbReference type="ChEBI" id="CHEBI:15378"/>
        <dbReference type="ChEBI" id="CHEBI:29969"/>
        <dbReference type="ChEBI" id="CHEBI:57856"/>
        <dbReference type="ChEBI" id="CHEBI:59789"/>
        <dbReference type="ChEBI" id="CHEBI:61961"/>
    </reaction>
</comment>
<dbReference type="NCBIfam" id="NF001785">
    <property type="entry name" value="PRK00517.2-2"/>
    <property type="match status" value="1"/>
</dbReference>
<dbReference type="CDD" id="cd02440">
    <property type="entry name" value="AdoMet_MTases"/>
    <property type="match status" value="1"/>
</dbReference>
<dbReference type="AlphaFoldDB" id="A0AAJ5WPU3"/>
<evidence type="ECO:0000256" key="5">
    <source>
        <dbReference type="ARBA" id="ARBA00022691"/>
    </source>
</evidence>
<feature type="binding site" evidence="6">
    <location>
        <position position="123"/>
    </location>
    <ligand>
        <name>S-adenosyl-L-methionine</name>
        <dbReference type="ChEBI" id="CHEBI:59789"/>
    </ligand>
</feature>
<evidence type="ECO:0000256" key="1">
    <source>
        <dbReference type="ARBA" id="ARBA00009741"/>
    </source>
</evidence>
<accession>A0AAJ5WPU3</accession>
<comment type="function">
    <text evidence="6">Methylates ribosomal protein L11.</text>
</comment>
<name>A0AAJ5WPU3_9BACT</name>
<dbReference type="InterPro" id="IPR029063">
    <property type="entry name" value="SAM-dependent_MTases_sf"/>
</dbReference>
<evidence type="ECO:0000256" key="6">
    <source>
        <dbReference type="HAMAP-Rule" id="MF_00735"/>
    </source>
</evidence>
<keyword evidence="2 6" id="KW-0963">Cytoplasm</keyword>
<dbReference type="GO" id="GO:0005737">
    <property type="term" value="C:cytoplasm"/>
    <property type="evidence" value="ECO:0007669"/>
    <property type="project" value="UniProtKB-SubCell"/>
</dbReference>
<dbReference type="GO" id="GO:0005840">
    <property type="term" value="C:ribosome"/>
    <property type="evidence" value="ECO:0007669"/>
    <property type="project" value="UniProtKB-KW"/>
</dbReference>
<keyword evidence="4 6" id="KW-0808">Transferase</keyword>
<dbReference type="HAMAP" id="MF_00735">
    <property type="entry name" value="Methyltr_PrmA"/>
    <property type="match status" value="1"/>
</dbReference>
<feature type="binding site" evidence="6">
    <location>
        <position position="144"/>
    </location>
    <ligand>
        <name>S-adenosyl-L-methionine</name>
        <dbReference type="ChEBI" id="CHEBI:59789"/>
    </ligand>
</feature>
<evidence type="ECO:0000256" key="2">
    <source>
        <dbReference type="ARBA" id="ARBA00022490"/>
    </source>
</evidence>
<dbReference type="PANTHER" id="PTHR43648">
    <property type="entry name" value="ELECTRON TRANSFER FLAVOPROTEIN BETA SUBUNIT LYSINE METHYLTRANSFERASE"/>
    <property type="match status" value="1"/>
</dbReference>
<keyword evidence="7" id="KW-0689">Ribosomal protein</keyword>
<comment type="subcellular location">
    <subcellularLocation>
        <location evidence="6">Cytoplasm</location>
    </subcellularLocation>
</comment>
<organism evidence="7 8">
    <name type="scientific">Candidatus Pseudobacter hemicellulosilyticus</name>
    <dbReference type="NCBI Taxonomy" id="3121375"/>
    <lineage>
        <taxon>Bacteria</taxon>
        <taxon>Pseudomonadati</taxon>
        <taxon>Bacteroidota</taxon>
        <taxon>Chitinophagia</taxon>
        <taxon>Chitinophagales</taxon>
        <taxon>Chitinophagaceae</taxon>
        <taxon>Pseudobacter</taxon>
    </lineage>
</organism>
<keyword evidence="3 6" id="KW-0489">Methyltransferase</keyword>
<dbReference type="Proteomes" id="UP001220610">
    <property type="component" value="Chromosome"/>
</dbReference>
<feature type="binding site" evidence="6">
    <location>
        <position position="207"/>
    </location>
    <ligand>
        <name>S-adenosyl-L-methionine</name>
        <dbReference type="ChEBI" id="CHEBI:59789"/>
    </ligand>
</feature>
<evidence type="ECO:0000256" key="3">
    <source>
        <dbReference type="ARBA" id="ARBA00022603"/>
    </source>
</evidence>
<dbReference type="InterPro" id="IPR004498">
    <property type="entry name" value="Ribosomal_PrmA_MeTrfase"/>
</dbReference>
<dbReference type="Pfam" id="PF06325">
    <property type="entry name" value="PrmA"/>
    <property type="match status" value="1"/>
</dbReference>
<evidence type="ECO:0000256" key="4">
    <source>
        <dbReference type="ARBA" id="ARBA00022679"/>
    </source>
</evidence>